<protein>
    <recommendedName>
        <fullName evidence="3">Outer membrane efflux protein</fullName>
    </recommendedName>
</protein>
<accession>A0ABY7H8R9</accession>
<proteinExistence type="predicted"/>
<dbReference type="Proteomes" id="UP001164459">
    <property type="component" value="Chromosome"/>
</dbReference>
<dbReference type="RefSeq" id="WP_269037840.1">
    <property type="nucleotide sequence ID" value="NZ_CP114040.1"/>
</dbReference>
<keyword evidence="2" id="KW-1185">Reference proteome</keyword>
<organism evidence="1 2">
    <name type="scientific">Nannocystis punicea</name>
    <dbReference type="NCBI Taxonomy" id="2995304"/>
    <lineage>
        <taxon>Bacteria</taxon>
        <taxon>Pseudomonadati</taxon>
        <taxon>Myxococcota</taxon>
        <taxon>Polyangia</taxon>
        <taxon>Nannocystales</taxon>
        <taxon>Nannocystaceae</taxon>
        <taxon>Nannocystis</taxon>
    </lineage>
</organism>
<name>A0ABY7H8R9_9BACT</name>
<evidence type="ECO:0008006" key="3">
    <source>
        <dbReference type="Google" id="ProtNLM"/>
    </source>
</evidence>
<reference evidence="1" key="1">
    <citation type="submission" date="2022-11" db="EMBL/GenBank/DDBJ databases">
        <title>Minimal conservation of predation-associated metabolite biosynthetic gene clusters underscores biosynthetic potential of Myxococcota including descriptions for ten novel species: Archangium lansinium sp. nov., Myxococcus landrumus sp. nov., Nannocystis bai.</title>
        <authorList>
            <person name="Ahearne A."/>
            <person name="Stevens C."/>
            <person name="Dowd S."/>
        </authorList>
    </citation>
    <scope>NUCLEOTIDE SEQUENCE</scope>
    <source>
        <strain evidence="1">Fl3</strain>
    </source>
</reference>
<gene>
    <name evidence="1" type="ORF">O0S08_05005</name>
</gene>
<sequence length="365" mass="39913">MSAPFIVLTAFVVAVQQAMFGIPNPRGPFPPTHTPSRPPVELTLPKAVARSVARRRPHAPPSPRRLGKRHAIHEPVALPQLFKLLRSLRPRPPASQAENDGAQTWMLPKPALDFAAVHRKGGSSRSGFGARCASIASPLILASQWLTRIRAARAEAAYEALAHEVRDLFVALQADQARLLTLDNVLAEFERLNILVGGRGAGEQGKHDLWPTGDRASWRARRNEVASETRDTASRLAVLVGDPMWQPEVVGEFKPLGLSTSTRDRLGEDSAAEAHAELTRKVRALAEQRAILDEYEPVLAGQIVELRRLTEDALRNGEVEFRDLADAVGARLELELARINLVENVMHAEVAVLRASGRIEATEGG</sequence>
<evidence type="ECO:0000313" key="2">
    <source>
        <dbReference type="Proteomes" id="UP001164459"/>
    </source>
</evidence>
<evidence type="ECO:0000313" key="1">
    <source>
        <dbReference type="EMBL" id="WAS95500.1"/>
    </source>
</evidence>
<dbReference type="EMBL" id="CP114040">
    <property type="protein sequence ID" value="WAS95500.1"/>
    <property type="molecule type" value="Genomic_DNA"/>
</dbReference>